<feature type="region of interest" description="Disordered" evidence="1">
    <location>
        <begin position="465"/>
        <end position="485"/>
    </location>
</feature>
<proteinExistence type="predicted"/>
<dbReference type="HOGENOM" id="CLU_009904_0_0_1"/>
<feature type="region of interest" description="Disordered" evidence="1">
    <location>
        <begin position="549"/>
        <end position="590"/>
    </location>
</feature>
<dbReference type="OrthoDB" id="129591at2759"/>
<comment type="caution">
    <text evidence="2">The sequence shown here is derived from an EMBL/GenBank/DDBJ whole genome shotgun (WGS) entry which is preliminary data.</text>
</comment>
<gene>
    <name evidence="2" type="ORF">F443_07601</name>
</gene>
<dbReference type="AlphaFoldDB" id="V9FBA2"/>
<dbReference type="Proteomes" id="UP000018721">
    <property type="component" value="Unassembled WGS sequence"/>
</dbReference>
<feature type="compositionally biased region" description="Basic residues" evidence="1">
    <location>
        <begin position="472"/>
        <end position="482"/>
    </location>
</feature>
<dbReference type="InterPro" id="IPR043502">
    <property type="entry name" value="DNA/RNA_pol_sf"/>
</dbReference>
<accession>V9FBA2</accession>
<sequence length="938" mass="104878">MATYSVTPGALAFVGPPHLPSLEGFSYLSIVRVQGNSAIVRKTGPDTSDDGPEFDVKLAVLRHRILESVEAELWPGSYVGHPIAFVQSAGDSSDQWAYGLVTGYSMQDHTAQLHVRHEAQTLCVQLHSTSTVIAVDRLNYAHQTGNQVIVACGKSRSDLPSSVTSTLLSVPYEPDQRVPLIRPDTLAIVYVHRQHIVDCELTARGKTSADVFKDPVLEEKEAAPDTRTNTVMPNVSTNDVDLTFSDSDDEGNASANTTRQADMDLVRLQNRPLHKRARYADTDIHELFMTSDADVPTLETRKNAQAVLEAAQQARHTRFLATHQFSGSRRSIPQTLLIWPTSGAPNSLQPANPPANIGEIVDAFDNLLYFAKGFYNTTVCDFIKTGSEFIVEYAAFARPDASTCTMLVYWINSKLGKFRSLIIASNIQAAALVGREFTRSDGLLMELYQGQQDRRVAAIVASGPTRLTPSTKQHHPREHKTAKASMVPKEHLAVLPKQGNKVMCMRYLSKKGCTGPVPWKCFDPNRAHFKPLALPADAKSWIDKHFLAPNPATGRRREEQQAFSNSVQISPREQSLGEQHQNAQASTAYTSFRHQQQQAYTTFQKSQLKVSNQLEISRCRRYQQHASIYYVEYPHNEKCRSKVSTLIEFVLTRNLQGSRAIYATLRATTVRWNEIVRDGVKPRWKTHRPKEQQQHPSNHQTINKHLDRIRKHIAKEHREGRYLVVNADLSDLWTDIFISPIGVVEKAGSPQDVRVINDYSFPMGAAVNDFTDRCNFPDVSYNPPKDIARRIWELRIRFPGHPLLMMIGDVSGAFRHIPINADHVHMFAFHFDGFIVIDLSCGFGWCGSPAFYSVAGSLINALYESQRPPANLAPIDSSQFVGNVWCDDHTCIEIATGPRCMQADIALRKAMTKVLGPRALNEDNLCAHSKDRQSAMPV</sequence>
<evidence type="ECO:0000313" key="2">
    <source>
        <dbReference type="EMBL" id="ETI48376.1"/>
    </source>
</evidence>
<name>V9FBA2_PHYNI</name>
<evidence type="ECO:0000313" key="3">
    <source>
        <dbReference type="Proteomes" id="UP000018721"/>
    </source>
</evidence>
<organism evidence="2 3">
    <name type="scientific">Phytophthora nicotianae P1569</name>
    <dbReference type="NCBI Taxonomy" id="1317065"/>
    <lineage>
        <taxon>Eukaryota</taxon>
        <taxon>Sar</taxon>
        <taxon>Stramenopiles</taxon>
        <taxon>Oomycota</taxon>
        <taxon>Peronosporomycetes</taxon>
        <taxon>Peronosporales</taxon>
        <taxon>Peronosporaceae</taxon>
        <taxon>Phytophthora</taxon>
    </lineage>
</organism>
<dbReference type="SUPFAM" id="SSF56672">
    <property type="entry name" value="DNA/RNA polymerases"/>
    <property type="match status" value="1"/>
</dbReference>
<dbReference type="EMBL" id="ANIZ01001301">
    <property type="protein sequence ID" value="ETI48376.1"/>
    <property type="molecule type" value="Genomic_DNA"/>
</dbReference>
<evidence type="ECO:0000256" key="1">
    <source>
        <dbReference type="SAM" id="MobiDB-lite"/>
    </source>
</evidence>
<keyword evidence="3" id="KW-1185">Reference proteome</keyword>
<reference evidence="2 3" key="1">
    <citation type="submission" date="2013-11" db="EMBL/GenBank/DDBJ databases">
        <title>The Genome Sequence of Phytophthora parasitica P1569.</title>
        <authorList>
            <consortium name="The Broad Institute Genomics Platform"/>
            <person name="Russ C."/>
            <person name="Tyler B."/>
            <person name="Panabieres F."/>
            <person name="Shan W."/>
            <person name="Tripathy S."/>
            <person name="Grunwald N."/>
            <person name="Machado M."/>
            <person name="Johnson C.S."/>
            <person name="Arredondo F."/>
            <person name="Hong C."/>
            <person name="Coffey M."/>
            <person name="Young S.K."/>
            <person name="Zeng Q."/>
            <person name="Gargeya S."/>
            <person name="Fitzgerald M."/>
            <person name="Abouelleil A."/>
            <person name="Alvarado L."/>
            <person name="Chapman S.B."/>
            <person name="Gainer-Dewar J."/>
            <person name="Goldberg J."/>
            <person name="Griggs A."/>
            <person name="Gujja S."/>
            <person name="Hansen M."/>
            <person name="Howarth C."/>
            <person name="Imamovic A."/>
            <person name="Ireland A."/>
            <person name="Larimer J."/>
            <person name="McCowan C."/>
            <person name="Murphy C."/>
            <person name="Pearson M."/>
            <person name="Poon T.W."/>
            <person name="Priest M."/>
            <person name="Roberts A."/>
            <person name="Saif S."/>
            <person name="Shea T."/>
            <person name="Sykes S."/>
            <person name="Wortman J."/>
            <person name="Nusbaum C."/>
            <person name="Birren B."/>
        </authorList>
    </citation>
    <scope>NUCLEOTIDE SEQUENCE [LARGE SCALE GENOMIC DNA]</scope>
    <source>
        <strain evidence="2 3">P1569</strain>
    </source>
</reference>
<protein>
    <submittedName>
        <fullName evidence="2">Uncharacterized protein</fullName>
    </submittedName>
</protein>
<feature type="compositionally biased region" description="Polar residues" evidence="1">
    <location>
        <begin position="561"/>
        <end position="590"/>
    </location>
</feature>